<dbReference type="GO" id="GO:0046872">
    <property type="term" value="F:metal ion binding"/>
    <property type="evidence" value="ECO:0007669"/>
    <property type="project" value="UniProtKB-KW"/>
</dbReference>
<evidence type="ECO:0000313" key="5">
    <source>
        <dbReference type="EMBL" id="RKQ96488.1"/>
    </source>
</evidence>
<keyword evidence="3" id="KW-0862">Zinc</keyword>
<organism evidence="5 6">
    <name type="scientific">Maricaulis maris</name>
    <dbReference type="NCBI Taxonomy" id="74318"/>
    <lineage>
        <taxon>Bacteria</taxon>
        <taxon>Pseudomonadati</taxon>
        <taxon>Pseudomonadota</taxon>
        <taxon>Alphaproteobacteria</taxon>
        <taxon>Maricaulales</taxon>
        <taxon>Maricaulaceae</taxon>
        <taxon>Maricaulis</taxon>
    </lineage>
</organism>
<dbReference type="InterPro" id="IPR005511">
    <property type="entry name" value="SMP-30"/>
</dbReference>
<comment type="cofactor">
    <cofactor evidence="3">
        <name>Zn(2+)</name>
        <dbReference type="ChEBI" id="CHEBI:29105"/>
    </cofactor>
    <text evidence="3">Binds 1 divalent metal cation per subunit.</text>
</comment>
<gene>
    <name evidence="5" type="ORF">C7435_1818</name>
</gene>
<dbReference type="AlphaFoldDB" id="A0A495D5Q1"/>
<feature type="active site" description="Proton donor/acceptor" evidence="2">
    <location>
        <position position="268"/>
    </location>
</feature>
<feature type="binding site" evidence="3">
    <location>
        <position position="215"/>
    </location>
    <ligand>
        <name>a divalent metal cation</name>
        <dbReference type="ChEBI" id="CHEBI:60240"/>
    </ligand>
</feature>
<reference evidence="5 6" key="1">
    <citation type="submission" date="2018-10" db="EMBL/GenBank/DDBJ databases">
        <title>Genomic Encyclopedia of Type Strains, Phase IV (KMG-IV): sequencing the most valuable type-strain genomes for metagenomic binning, comparative biology and taxonomic classification.</title>
        <authorList>
            <person name="Goeker M."/>
        </authorList>
    </citation>
    <scope>NUCLEOTIDE SEQUENCE [LARGE SCALE GENOMIC DNA]</scope>
    <source>
        <strain evidence="5 6">DSM 4734</strain>
    </source>
</reference>
<accession>A0A495D5Q1</accession>
<feature type="domain" description="SMP-30/Gluconolactonase/LRE-like region" evidence="4">
    <location>
        <begin position="59"/>
        <end position="322"/>
    </location>
</feature>
<evidence type="ECO:0000259" key="4">
    <source>
        <dbReference type="Pfam" id="PF08450"/>
    </source>
</evidence>
<keyword evidence="3" id="KW-0479">Metal-binding</keyword>
<dbReference type="PANTHER" id="PTHR47572:SF4">
    <property type="entry name" value="LACTONASE DRP35"/>
    <property type="match status" value="1"/>
</dbReference>
<evidence type="ECO:0000256" key="1">
    <source>
        <dbReference type="ARBA" id="ARBA00022801"/>
    </source>
</evidence>
<feature type="binding site" evidence="3">
    <location>
        <position position="268"/>
    </location>
    <ligand>
        <name>a divalent metal cation</name>
        <dbReference type="ChEBI" id="CHEBI:60240"/>
    </ligand>
</feature>
<dbReference type="GO" id="GO:0016787">
    <property type="term" value="F:hydrolase activity"/>
    <property type="evidence" value="ECO:0007669"/>
    <property type="project" value="UniProtKB-KW"/>
</dbReference>
<evidence type="ECO:0000256" key="3">
    <source>
        <dbReference type="PIRSR" id="PIRSR605511-2"/>
    </source>
</evidence>
<dbReference type="PROSITE" id="PS51257">
    <property type="entry name" value="PROKAR_LIPOPROTEIN"/>
    <property type="match status" value="1"/>
</dbReference>
<dbReference type="SUPFAM" id="SSF63829">
    <property type="entry name" value="Calcium-dependent phosphotriesterase"/>
    <property type="match status" value="1"/>
</dbReference>
<feature type="binding site" evidence="3">
    <location>
        <position position="160"/>
    </location>
    <ligand>
        <name>substrate</name>
    </ligand>
</feature>
<dbReference type="EMBL" id="RBIM01000004">
    <property type="protein sequence ID" value="RKQ96488.1"/>
    <property type="molecule type" value="Genomic_DNA"/>
</dbReference>
<dbReference type="PANTHER" id="PTHR47572">
    <property type="entry name" value="LIPOPROTEIN-RELATED"/>
    <property type="match status" value="1"/>
</dbReference>
<dbReference type="Gene3D" id="2.120.10.30">
    <property type="entry name" value="TolB, C-terminal domain"/>
    <property type="match status" value="1"/>
</dbReference>
<dbReference type="PRINTS" id="PR01790">
    <property type="entry name" value="SMP30FAMILY"/>
</dbReference>
<protein>
    <submittedName>
        <fullName evidence="5">Gluconolactonase</fullName>
    </submittedName>
</protein>
<dbReference type="InterPro" id="IPR013658">
    <property type="entry name" value="SGL"/>
</dbReference>
<sequence>MTTRRTVLAGATASLVVGACSRGHEQTVRQITVERLDPRLDGLIDPAAGADLLGTGYQWAEGPAWDRQRACLYFTDVPGNRAYRWRAGGQVETWLDPSGIPLAEAEGFREPGANGLWMRPDGQLLACVHGSRSVVLIDPDTQVRTALATGLAGQRFNSPNDLVEAADGSIYFTDPPYGLDGLDASPLKEMSVNGVYRRRPDGVVERLLDDMSFPNGIALSPDGRRLYIAQSDPQAPVIRVLGLDPHGAIDSDELFYDAATLDGPGLPDGMAVDAAGNLFATGPGGVLVLSPRGELLGRILTGRGTANCAFGGADGRSLFITAQDRLLRVETQSRGVQWS</sequence>
<proteinExistence type="predicted"/>
<comment type="caution">
    <text evidence="5">The sequence shown here is derived from an EMBL/GenBank/DDBJ whole genome shotgun (WGS) entry which is preliminary data.</text>
</comment>
<evidence type="ECO:0000256" key="2">
    <source>
        <dbReference type="PIRSR" id="PIRSR605511-1"/>
    </source>
</evidence>
<dbReference type="OrthoDB" id="241638at2"/>
<dbReference type="InterPro" id="IPR011042">
    <property type="entry name" value="6-blade_b-propeller_TolB-like"/>
</dbReference>
<name>A0A495D5Q1_9PROT</name>
<feature type="binding site" evidence="3">
    <location>
        <position position="183"/>
    </location>
    <ligand>
        <name>substrate</name>
    </ligand>
</feature>
<dbReference type="Proteomes" id="UP000273675">
    <property type="component" value="Unassembled WGS sequence"/>
</dbReference>
<dbReference type="Pfam" id="PF08450">
    <property type="entry name" value="SGL"/>
    <property type="match status" value="1"/>
</dbReference>
<evidence type="ECO:0000313" key="6">
    <source>
        <dbReference type="Proteomes" id="UP000273675"/>
    </source>
</evidence>
<dbReference type="InterPro" id="IPR051262">
    <property type="entry name" value="SMP-30/CGR1_Lactonase"/>
</dbReference>
<feature type="binding site" evidence="3">
    <location>
        <position position="61"/>
    </location>
    <ligand>
        <name>a divalent metal cation</name>
        <dbReference type="ChEBI" id="CHEBI:60240"/>
    </ligand>
</feature>
<keyword evidence="1" id="KW-0378">Hydrolase</keyword>